<dbReference type="InterPro" id="IPR018212">
    <property type="entry name" value="Na/solute_symporter_CS"/>
</dbReference>
<evidence type="ECO:0000256" key="10">
    <source>
        <dbReference type="ARBA" id="ARBA00023180"/>
    </source>
</evidence>
<proteinExistence type="inferred from homology"/>
<comment type="similarity">
    <text evidence="2 13">Belongs to the sodium:solute symporter (SSF) (TC 2.A.21) family.</text>
</comment>
<dbReference type="RefSeq" id="WP_145053973.1">
    <property type="nucleotide sequence ID" value="NZ_CP036433.1"/>
</dbReference>
<dbReference type="PANTHER" id="PTHR42985:SF40">
    <property type="entry name" value="LD47995P-RELATED"/>
    <property type="match status" value="1"/>
</dbReference>
<protein>
    <submittedName>
        <fullName evidence="15">Sodium/glucose cotransporter</fullName>
    </submittedName>
</protein>
<feature type="transmembrane region" description="Helical" evidence="14">
    <location>
        <begin position="450"/>
        <end position="467"/>
    </location>
</feature>
<keyword evidence="4" id="KW-1003">Cell membrane</keyword>
<keyword evidence="3" id="KW-0813">Transport</keyword>
<sequence>MLGNLGFLDYAVILGYLAAMLGLGVAWSRQRKTDDEYFLAGRSMPWFAVGVSVIASLLSSLTYLAEPGEVWESGATNMVGKMLAIPLELVVVWLFCVPFMMSFRYTSAYEYLGDRFGKATRWVGVGMFLCLAVLWMGFVVLASAKALAIVSGVPLWLVIVTIGFVATMYTMLGGLRAVIWTDVVQVAILIGGGFMAISYVAWSTGTWLPDWYAATSEHLLRNNIKPMPLITFDPTVRATVATVALNMTVWHICTHLANQMTVQRYFSTHDPKSARRSFLTATLFGVGINVMLLVVGMAMLFYYQGQQPMTEVDGKTTILNPDLIFPTFAVAALPAGCGGAILAALLAAAMSSIDSGVNSIATVLSVEMRLHEQEKGKKAASLDQHHVKLAMTITLLAGIFITAAAYGLTFLPDDWGIVAAMPRTFNAFTGPLGGLFMVGMFLPFVGQRGVIAGVACGLATSLGLGYSEQIQQQLVNFQLLEQIQGVVSFHLVMPTALAVTVGASALFGGLLRDSVRPMAGLTWYTRRKPGDKDQAKRG</sequence>
<evidence type="ECO:0000256" key="8">
    <source>
        <dbReference type="ARBA" id="ARBA00023065"/>
    </source>
</evidence>
<feature type="transmembrane region" description="Helical" evidence="14">
    <location>
        <begin position="236"/>
        <end position="257"/>
    </location>
</feature>
<dbReference type="GO" id="GO:0015075">
    <property type="term" value="F:monoatomic ion transmembrane transporter activity"/>
    <property type="evidence" value="ECO:0007669"/>
    <property type="project" value="UniProtKB-ARBA"/>
</dbReference>
<dbReference type="EMBL" id="CP036433">
    <property type="protein sequence ID" value="QDU95206.1"/>
    <property type="molecule type" value="Genomic_DNA"/>
</dbReference>
<dbReference type="InterPro" id="IPR038377">
    <property type="entry name" value="Na/Glc_symporter_sf"/>
</dbReference>
<feature type="transmembrane region" description="Helical" evidence="14">
    <location>
        <begin position="387"/>
        <end position="408"/>
    </location>
</feature>
<gene>
    <name evidence="15" type="primary">sglT_2</name>
    <name evidence="15" type="ORF">Pla8534_30200</name>
</gene>
<dbReference type="AlphaFoldDB" id="A0A518DTN7"/>
<accession>A0A518DTN7</accession>
<feature type="transmembrane region" description="Helical" evidence="14">
    <location>
        <begin position="122"/>
        <end position="142"/>
    </location>
</feature>
<evidence type="ECO:0000256" key="14">
    <source>
        <dbReference type="SAM" id="Phobius"/>
    </source>
</evidence>
<evidence type="ECO:0000313" key="15">
    <source>
        <dbReference type="EMBL" id="QDU95206.1"/>
    </source>
</evidence>
<dbReference type="PROSITE" id="PS00456">
    <property type="entry name" value="NA_SOLUT_SYMP_1"/>
    <property type="match status" value="1"/>
</dbReference>
<dbReference type="PANTHER" id="PTHR42985">
    <property type="entry name" value="SODIUM-COUPLED MONOCARBOXYLATE TRANSPORTER"/>
    <property type="match status" value="1"/>
</dbReference>
<dbReference type="GO" id="GO:0015293">
    <property type="term" value="F:symporter activity"/>
    <property type="evidence" value="ECO:0007669"/>
    <property type="project" value="TreeGrafter"/>
</dbReference>
<evidence type="ECO:0000256" key="9">
    <source>
        <dbReference type="ARBA" id="ARBA00023136"/>
    </source>
</evidence>
<feature type="transmembrane region" description="Helical" evidence="14">
    <location>
        <begin position="183"/>
        <end position="202"/>
    </location>
</feature>
<dbReference type="PROSITE" id="PS50283">
    <property type="entry name" value="NA_SOLUT_SYMP_3"/>
    <property type="match status" value="1"/>
</dbReference>
<evidence type="ECO:0000256" key="6">
    <source>
        <dbReference type="ARBA" id="ARBA00022989"/>
    </source>
</evidence>
<evidence type="ECO:0000256" key="7">
    <source>
        <dbReference type="ARBA" id="ARBA00023053"/>
    </source>
</evidence>
<dbReference type="InterPro" id="IPR051163">
    <property type="entry name" value="Sodium:Solute_Symporter_SSF"/>
</dbReference>
<comment type="subcellular location">
    <subcellularLocation>
        <location evidence="1">Cell membrane</location>
        <topology evidence="1">Multi-pass membrane protein</topology>
    </subcellularLocation>
</comment>
<evidence type="ECO:0000256" key="1">
    <source>
        <dbReference type="ARBA" id="ARBA00004651"/>
    </source>
</evidence>
<feature type="transmembrane region" description="Helical" evidence="14">
    <location>
        <begin position="83"/>
        <end position="101"/>
    </location>
</feature>
<dbReference type="Pfam" id="PF00474">
    <property type="entry name" value="SSF"/>
    <property type="match status" value="1"/>
</dbReference>
<feature type="transmembrane region" description="Helical" evidence="14">
    <location>
        <begin position="323"/>
        <end position="349"/>
    </location>
</feature>
<feature type="transmembrane region" description="Helical" evidence="14">
    <location>
        <begin position="46"/>
        <end position="63"/>
    </location>
</feature>
<keyword evidence="11" id="KW-0739">Sodium transport</keyword>
<dbReference type="GO" id="GO:0098660">
    <property type="term" value="P:inorganic ion transmembrane transport"/>
    <property type="evidence" value="ECO:0007669"/>
    <property type="project" value="UniProtKB-ARBA"/>
</dbReference>
<dbReference type="NCBIfam" id="TIGR00813">
    <property type="entry name" value="sss"/>
    <property type="match status" value="1"/>
</dbReference>
<evidence type="ECO:0000256" key="12">
    <source>
        <dbReference type="ARBA" id="ARBA00036099"/>
    </source>
</evidence>
<feature type="transmembrane region" description="Helical" evidence="14">
    <location>
        <begin position="148"/>
        <end position="171"/>
    </location>
</feature>
<dbReference type="GO" id="GO:0006814">
    <property type="term" value="P:sodium ion transport"/>
    <property type="evidence" value="ECO:0007669"/>
    <property type="project" value="UniProtKB-KW"/>
</dbReference>
<dbReference type="KEGG" id="lcre:Pla8534_30200"/>
<organism evidence="15 16">
    <name type="scientific">Lignipirellula cremea</name>
    <dbReference type="NCBI Taxonomy" id="2528010"/>
    <lineage>
        <taxon>Bacteria</taxon>
        <taxon>Pseudomonadati</taxon>
        <taxon>Planctomycetota</taxon>
        <taxon>Planctomycetia</taxon>
        <taxon>Pirellulales</taxon>
        <taxon>Pirellulaceae</taxon>
        <taxon>Lignipirellula</taxon>
    </lineage>
</organism>
<keyword evidence="6 14" id="KW-1133">Transmembrane helix</keyword>
<comment type="catalytic activity">
    <reaction evidence="12">
        <text>iodide(out) + 2 Na(+)(out) = iodide(in) + 2 Na(+)(in)</text>
        <dbReference type="Rhea" id="RHEA:71207"/>
        <dbReference type="ChEBI" id="CHEBI:16382"/>
        <dbReference type="ChEBI" id="CHEBI:29101"/>
    </reaction>
</comment>
<dbReference type="GO" id="GO:0005886">
    <property type="term" value="C:plasma membrane"/>
    <property type="evidence" value="ECO:0007669"/>
    <property type="project" value="UniProtKB-SubCell"/>
</dbReference>
<keyword evidence="5 14" id="KW-0812">Transmembrane</keyword>
<keyword evidence="16" id="KW-1185">Reference proteome</keyword>
<name>A0A518DTN7_9BACT</name>
<keyword evidence="9 14" id="KW-0472">Membrane</keyword>
<evidence type="ECO:0000256" key="3">
    <source>
        <dbReference type="ARBA" id="ARBA00022448"/>
    </source>
</evidence>
<evidence type="ECO:0000313" key="16">
    <source>
        <dbReference type="Proteomes" id="UP000317648"/>
    </source>
</evidence>
<dbReference type="OrthoDB" id="9810181at2"/>
<dbReference type="Gene3D" id="1.20.1730.10">
    <property type="entry name" value="Sodium/glucose cotransporter"/>
    <property type="match status" value="1"/>
</dbReference>
<evidence type="ECO:0000256" key="11">
    <source>
        <dbReference type="ARBA" id="ARBA00023201"/>
    </source>
</evidence>
<keyword evidence="7" id="KW-0915">Sodium</keyword>
<reference evidence="15 16" key="1">
    <citation type="submission" date="2019-02" db="EMBL/GenBank/DDBJ databases">
        <title>Deep-cultivation of Planctomycetes and their phenomic and genomic characterization uncovers novel biology.</title>
        <authorList>
            <person name="Wiegand S."/>
            <person name="Jogler M."/>
            <person name="Boedeker C."/>
            <person name="Pinto D."/>
            <person name="Vollmers J."/>
            <person name="Rivas-Marin E."/>
            <person name="Kohn T."/>
            <person name="Peeters S.H."/>
            <person name="Heuer A."/>
            <person name="Rast P."/>
            <person name="Oberbeckmann S."/>
            <person name="Bunk B."/>
            <person name="Jeske O."/>
            <person name="Meyerdierks A."/>
            <person name="Storesund J.E."/>
            <person name="Kallscheuer N."/>
            <person name="Luecker S."/>
            <person name="Lage O.M."/>
            <person name="Pohl T."/>
            <person name="Merkel B.J."/>
            <person name="Hornburger P."/>
            <person name="Mueller R.-W."/>
            <person name="Bruemmer F."/>
            <person name="Labrenz M."/>
            <person name="Spormann A.M."/>
            <person name="Op den Camp H."/>
            <person name="Overmann J."/>
            <person name="Amann R."/>
            <person name="Jetten M.S.M."/>
            <person name="Mascher T."/>
            <person name="Medema M.H."/>
            <person name="Devos D.P."/>
            <person name="Kaster A.-K."/>
            <person name="Ovreas L."/>
            <person name="Rohde M."/>
            <person name="Galperin M.Y."/>
            <person name="Jogler C."/>
        </authorList>
    </citation>
    <scope>NUCLEOTIDE SEQUENCE [LARGE SCALE GENOMIC DNA]</scope>
    <source>
        <strain evidence="15 16">Pla85_3_4</strain>
    </source>
</reference>
<feature type="transmembrane region" description="Helical" evidence="14">
    <location>
        <begin position="278"/>
        <end position="303"/>
    </location>
</feature>
<feature type="transmembrane region" description="Helical" evidence="14">
    <location>
        <begin position="487"/>
        <end position="511"/>
    </location>
</feature>
<dbReference type="InterPro" id="IPR001734">
    <property type="entry name" value="Na/solute_symporter"/>
</dbReference>
<evidence type="ECO:0000256" key="2">
    <source>
        <dbReference type="ARBA" id="ARBA00006434"/>
    </source>
</evidence>
<evidence type="ECO:0000256" key="13">
    <source>
        <dbReference type="RuleBase" id="RU362091"/>
    </source>
</evidence>
<dbReference type="Proteomes" id="UP000317648">
    <property type="component" value="Chromosome"/>
</dbReference>
<evidence type="ECO:0000256" key="4">
    <source>
        <dbReference type="ARBA" id="ARBA00022475"/>
    </source>
</evidence>
<evidence type="ECO:0000256" key="5">
    <source>
        <dbReference type="ARBA" id="ARBA00022692"/>
    </source>
</evidence>
<feature type="transmembrane region" description="Helical" evidence="14">
    <location>
        <begin position="6"/>
        <end position="26"/>
    </location>
</feature>
<keyword evidence="10" id="KW-0325">Glycoprotein</keyword>
<keyword evidence="8" id="KW-0406">Ion transport</keyword>